<sequence>MVPGFSGEEGGGAQESGICMQMHPPPISFRVKCPPCTYNKLYVLYHSWDTGGLTTYYTYFYHKWQYRKDSTQLVDTKLLTGSDYPSQSLRILIIESEVHSLRAVNLTKIVHPAIQLTSPKALNTSTRFITFIHKLPSSHSCCKCISKVEAWDLTYPRKQREKKSFSPCST</sequence>
<gene>
    <name evidence="1" type="ORF">BO95DRAFT_153255</name>
</gene>
<proteinExistence type="predicted"/>
<name>A0ACD1G7C3_9EURO</name>
<protein>
    <submittedName>
        <fullName evidence="1">Uncharacterized protein</fullName>
    </submittedName>
</protein>
<dbReference type="Proteomes" id="UP000249057">
    <property type="component" value="Unassembled WGS sequence"/>
</dbReference>
<accession>A0ACD1G7C3</accession>
<keyword evidence="2" id="KW-1185">Reference proteome</keyword>
<reference evidence="1" key="1">
    <citation type="submission" date="2018-02" db="EMBL/GenBank/DDBJ databases">
        <title>The genomes of Aspergillus section Nigri reveals drivers in fungal speciation.</title>
        <authorList>
            <consortium name="DOE Joint Genome Institute"/>
            <person name="Vesth T.C."/>
            <person name="Nybo J."/>
            <person name="Theobald S."/>
            <person name="Brandl J."/>
            <person name="Frisvad J.C."/>
            <person name="Nielsen K.F."/>
            <person name="Lyhne E.K."/>
            <person name="Kogle M.E."/>
            <person name="Kuo A."/>
            <person name="Riley R."/>
            <person name="Clum A."/>
            <person name="Nolan M."/>
            <person name="Lipzen A."/>
            <person name="Salamov A."/>
            <person name="Henrissat B."/>
            <person name="Wiebenga A."/>
            <person name="De vries R.P."/>
            <person name="Grigoriev I.V."/>
            <person name="Mortensen U.H."/>
            <person name="Andersen M.R."/>
            <person name="Baker S.E."/>
        </authorList>
    </citation>
    <scope>NUCLEOTIDE SEQUENCE</scope>
    <source>
        <strain evidence="1">CBS 621.78</strain>
    </source>
</reference>
<dbReference type="EMBL" id="KZ825348">
    <property type="protein sequence ID" value="RAH45063.1"/>
    <property type="molecule type" value="Genomic_DNA"/>
</dbReference>
<evidence type="ECO:0000313" key="2">
    <source>
        <dbReference type="Proteomes" id="UP000249057"/>
    </source>
</evidence>
<organism evidence="1 2">
    <name type="scientific">Aspergillus brunneoviolaceus CBS 621.78</name>
    <dbReference type="NCBI Taxonomy" id="1450534"/>
    <lineage>
        <taxon>Eukaryota</taxon>
        <taxon>Fungi</taxon>
        <taxon>Dikarya</taxon>
        <taxon>Ascomycota</taxon>
        <taxon>Pezizomycotina</taxon>
        <taxon>Eurotiomycetes</taxon>
        <taxon>Eurotiomycetidae</taxon>
        <taxon>Eurotiales</taxon>
        <taxon>Aspergillaceae</taxon>
        <taxon>Aspergillus</taxon>
        <taxon>Aspergillus subgen. Circumdati</taxon>
    </lineage>
</organism>
<evidence type="ECO:0000313" key="1">
    <source>
        <dbReference type="EMBL" id="RAH45063.1"/>
    </source>
</evidence>